<sequence length="121" mass="14096">MNAKSQISLIGDWRIINKSTSKGRQDTSIHNIGDIQLNADSTFYIFGDTTSSKSQIPGWHVGSPHKGRWTFIKGNPSRLNLYYDAKDQHKFFPYIIDKITKNEMILYFSSLKKYPFNYKKR</sequence>
<comment type="caution">
    <text evidence="1">The sequence shown here is derived from an EMBL/GenBank/DDBJ whole genome shotgun (WGS) entry which is preliminary data.</text>
</comment>
<name>A0A2W5GWI3_9SPHI</name>
<proteinExistence type="predicted"/>
<evidence type="ECO:0008006" key="3">
    <source>
        <dbReference type="Google" id="ProtNLM"/>
    </source>
</evidence>
<accession>A0A2W5GWI3</accession>
<protein>
    <recommendedName>
        <fullName evidence="3">Lipocalin-like domain-containing protein</fullName>
    </recommendedName>
</protein>
<dbReference type="AlphaFoldDB" id="A0A2W5GWI3"/>
<dbReference type="Proteomes" id="UP000249645">
    <property type="component" value="Unassembled WGS sequence"/>
</dbReference>
<gene>
    <name evidence="1" type="ORF">DI598_06130</name>
</gene>
<organism evidence="1 2">
    <name type="scientific">Pseudopedobacter saltans</name>
    <dbReference type="NCBI Taxonomy" id="151895"/>
    <lineage>
        <taxon>Bacteria</taxon>
        <taxon>Pseudomonadati</taxon>
        <taxon>Bacteroidota</taxon>
        <taxon>Sphingobacteriia</taxon>
        <taxon>Sphingobacteriales</taxon>
        <taxon>Sphingobacteriaceae</taxon>
        <taxon>Pseudopedobacter</taxon>
    </lineage>
</organism>
<dbReference type="EMBL" id="QFOI01000077">
    <property type="protein sequence ID" value="PZP50206.1"/>
    <property type="molecule type" value="Genomic_DNA"/>
</dbReference>
<evidence type="ECO:0000313" key="2">
    <source>
        <dbReference type="Proteomes" id="UP000249645"/>
    </source>
</evidence>
<evidence type="ECO:0000313" key="1">
    <source>
        <dbReference type="EMBL" id="PZP50206.1"/>
    </source>
</evidence>
<reference evidence="1 2" key="1">
    <citation type="submission" date="2017-11" db="EMBL/GenBank/DDBJ databases">
        <title>Infants hospitalized years apart are colonized by the same room-sourced microbial strains.</title>
        <authorList>
            <person name="Brooks B."/>
            <person name="Olm M.R."/>
            <person name="Firek B.A."/>
            <person name="Baker R."/>
            <person name="Thomas B.C."/>
            <person name="Morowitz M.J."/>
            <person name="Banfield J.F."/>
        </authorList>
    </citation>
    <scope>NUCLEOTIDE SEQUENCE [LARGE SCALE GENOMIC DNA]</scope>
    <source>
        <strain evidence="1">S2_009_000_R2_76</strain>
    </source>
</reference>